<dbReference type="GO" id="GO:0006412">
    <property type="term" value="P:translation"/>
    <property type="evidence" value="ECO:0007669"/>
    <property type="project" value="InterPro"/>
</dbReference>
<evidence type="ECO:0000256" key="3">
    <source>
        <dbReference type="ARBA" id="ARBA00023274"/>
    </source>
</evidence>
<dbReference type="PANTHER" id="PTHR33343:SF1">
    <property type="entry name" value="LARGE RIBOSOMAL SUBUNIT PROTEIN BL35M"/>
    <property type="match status" value="1"/>
</dbReference>
<accession>A0A7S0FT40</accession>
<dbReference type="InterPro" id="IPR001706">
    <property type="entry name" value="Ribosomal_bL35"/>
</dbReference>
<sequence length="134" mass="14225">MLGRLAQASLPSLTARLGALCVVGGRAVSAVPMAISRIAHQAPHQPQHVGHLTFASANPTTTMCRFMGNKSCLKTNKSAAKRFRVRGSGSIKRNKAGMSHNTGYKSNTRKSRLAASGGVKGKSIELRMRRLIGA</sequence>
<dbReference type="GO" id="GO:0003735">
    <property type="term" value="F:structural constituent of ribosome"/>
    <property type="evidence" value="ECO:0007669"/>
    <property type="project" value="InterPro"/>
</dbReference>
<dbReference type="Gene3D" id="4.10.410.60">
    <property type="match status" value="1"/>
</dbReference>
<dbReference type="PROSITE" id="PS00936">
    <property type="entry name" value="RIBOSOMAL_L35"/>
    <property type="match status" value="1"/>
</dbReference>
<dbReference type="EMBL" id="HBEJ01019333">
    <property type="protein sequence ID" value="CAD8380906.1"/>
    <property type="molecule type" value="Transcribed_RNA"/>
</dbReference>
<keyword evidence="3 4" id="KW-0687">Ribonucleoprotein</keyword>
<name>A0A7S0FT40_9STRA</name>
<dbReference type="PRINTS" id="PR00064">
    <property type="entry name" value="RIBOSOMALL35"/>
</dbReference>
<organism evidence="6">
    <name type="scientific">Minutocellus polymorphus</name>
    <dbReference type="NCBI Taxonomy" id="265543"/>
    <lineage>
        <taxon>Eukaryota</taxon>
        <taxon>Sar</taxon>
        <taxon>Stramenopiles</taxon>
        <taxon>Ochrophyta</taxon>
        <taxon>Bacillariophyta</taxon>
        <taxon>Mediophyceae</taxon>
        <taxon>Cymatosirophycidae</taxon>
        <taxon>Cymatosirales</taxon>
        <taxon>Cymatosiraceae</taxon>
        <taxon>Minutocellus</taxon>
    </lineage>
</organism>
<protein>
    <recommendedName>
        <fullName evidence="4">50S ribosomal protein L35</fullName>
    </recommendedName>
</protein>
<dbReference type="Pfam" id="PF01632">
    <property type="entry name" value="Ribosomal_L35p"/>
    <property type="match status" value="1"/>
</dbReference>
<comment type="similarity">
    <text evidence="1 4">Belongs to the bacterial ribosomal protein bL35 family.</text>
</comment>
<dbReference type="AlphaFoldDB" id="A0A7S0FT40"/>
<evidence type="ECO:0000256" key="5">
    <source>
        <dbReference type="SAM" id="MobiDB-lite"/>
    </source>
</evidence>
<dbReference type="InterPro" id="IPR037229">
    <property type="entry name" value="Ribosomal_bL35_sf"/>
</dbReference>
<evidence type="ECO:0000256" key="2">
    <source>
        <dbReference type="ARBA" id="ARBA00022980"/>
    </source>
</evidence>
<dbReference type="InterPro" id="IPR018265">
    <property type="entry name" value="Ribosomal_bL35_CS"/>
</dbReference>
<proteinExistence type="inferred from homology"/>
<evidence type="ECO:0000256" key="4">
    <source>
        <dbReference type="RuleBase" id="RU000568"/>
    </source>
</evidence>
<feature type="region of interest" description="Disordered" evidence="5">
    <location>
        <begin position="92"/>
        <end position="119"/>
    </location>
</feature>
<dbReference type="PANTHER" id="PTHR33343">
    <property type="entry name" value="54S RIBOSOMAL PROTEIN BL35M"/>
    <property type="match status" value="1"/>
</dbReference>
<keyword evidence="2 4" id="KW-0689">Ribosomal protein</keyword>
<dbReference type="SUPFAM" id="SSF143034">
    <property type="entry name" value="L35p-like"/>
    <property type="match status" value="1"/>
</dbReference>
<evidence type="ECO:0000256" key="1">
    <source>
        <dbReference type="ARBA" id="ARBA00006598"/>
    </source>
</evidence>
<reference evidence="6" key="1">
    <citation type="submission" date="2021-01" db="EMBL/GenBank/DDBJ databases">
        <authorList>
            <person name="Corre E."/>
            <person name="Pelletier E."/>
            <person name="Niang G."/>
            <person name="Scheremetjew M."/>
            <person name="Finn R."/>
            <person name="Kale V."/>
            <person name="Holt S."/>
            <person name="Cochrane G."/>
            <person name="Meng A."/>
            <person name="Brown T."/>
            <person name="Cohen L."/>
        </authorList>
    </citation>
    <scope>NUCLEOTIDE SEQUENCE</scope>
    <source>
        <strain evidence="6">CCMP3303</strain>
    </source>
</reference>
<dbReference type="GO" id="GO:0015934">
    <property type="term" value="C:large ribosomal subunit"/>
    <property type="evidence" value="ECO:0007669"/>
    <property type="project" value="TreeGrafter"/>
</dbReference>
<evidence type="ECO:0000313" key="6">
    <source>
        <dbReference type="EMBL" id="CAD8380906.1"/>
    </source>
</evidence>
<gene>
    <name evidence="6" type="ORF">MPOL1434_LOCUS11265</name>
</gene>
<dbReference type="InterPro" id="IPR021137">
    <property type="entry name" value="Ribosomal_bL35-like"/>
</dbReference>